<dbReference type="Proteomes" id="UP000885664">
    <property type="component" value="Unassembled WGS sequence"/>
</dbReference>
<reference evidence="3" key="1">
    <citation type="journal article" date="2020" name="mSystems">
        <title>Genome- and Community-Level Interaction Insights into Carbon Utilization and Element Cycling Functions of Hydrothermarchaeota in Hydrothermal Sediment.</title>
        <authorList>
            <person name="Zhou Z."/>
            <person name="Liu Y."/>
            <person name="Xu W."/>
            <person name="Pan J."/>
            <person name="Luo Z.H."/>
            <person name="Li M."/>
        </authorList>
    </citation>
    <scope>NUCLEOTIDE SEQUENCE [LARGE SCALE GENOMIC DNA]</scope>
    <source>
        <strain evidence="3">SpSt-1259</strain>
    </source>
</reference>
<comment type="cofactor">
    <cofactor evidence="1">
        <name>FMN</name>
        <dbReference type="ChEBI" id="CHEBI:58210"/>
    </cofactor>
</comment>
<dbReference type="AlphaFoldDB" id="A0A7C2URL8"/>
<organism evidence="3">
    <name type="scientific">Fervidicoccus fontis</name>
    <dbReference type="NCBI Taxonomy" id="683846"/>
    <lineage>
        <taxon>Archaea</taxon>
        <taxon>Thermoproteota</taxon>
        <taxon>Thermoprotei</taxon>
        <taxon>Fervidicoccales</taxon>
        <taxon>Fervidicoccaceae</taxon>
        <taxon>Fervidicoccus</taxon>
    </lineage>
</organism>
<dbReference type="InterPro" id="IPR053310">
    <property type="entry name" value="Flavoredoxin-like"/>
</dbReference>
<gene>
    <name evidence="3" type="ORF">ENO36_02945</name>
</gene>
<dbReference type="InterPro" id="IPR002563">
    <property type="entry name" value="Flavin_Rdtase-like_dom"/>
</dbReference>
<dbReference type="InterPro" id="IPR012349">
    <property type="entry name" value="Split_barrel_FMN-bd"/>
</dbReference>
<dbReference type="GO" id="GO:0010181">
    <property type="term" value="F:FMN binding"/>
    <property type="evidence" value="ECO:0007669"/>
    <property type="project" value="InterPro"/>
</dbReference>
<proteinExistence type="predicted"/>
<feature type="domain" description="Flavin reductase like" evidence="2">
    <location>
        <begin position="13"/>
        <end position="153"/>
    </location>
</feature>
<dbReference type="SUPFAM" id="SSF50475">
    <property type="entry name" value="FMN-binding split barrel"/>
    <property type="match status" value="1"/>
</dbReference>
<protein>
    <submittedName>
        <fullName evidence="3">Flavin reductase family protein</fullName>
    </submittedName>
</protein>
<evidence type="ECO:0000313" key="3">
    <source>
        <dbReference type="EMBL" id="HEU97796.1"/>
    </source>
</evidence>
<name>A0A7C2URL8_9CREN</name>
<dbReference type="Pfam" id="PF01613">
    <property type="entry name" value="Flavin_Reduct"/>
    <property type="match status" value="1"/>
</dbReference>
<dbReference type="EMBL" id="DSFE01000064">
    <property type="protein sequence ID" value="HEU97796.1"/>
    <property type="molecule type" value="Genomic_DNA"/>
</dbReference>
<sequence length="282" mass="32104">MIWKNVDIRDVERLLYPVKPTVVTAGAEGRVGGMLAAWWTQLSFSPFLVGVAVAPERFTYRLLSESNSFGLNFLDFKYVDKMPYLGDVSERFMHGKLEKAGFSIVRGEKLGVPLIGEASAALELEKFRVIEMGDHDFFVGKVVAAYAVDDFRDGMWKLEGYSPLFYLGRTRRPAKVQRFYLGLKTPQIRALELAGGELKKYFEERISFRSEIEAALKDEGTIEEKIKTLEEIVRKKGLDFRDLELLVEDAIRGEALEKEKAEQLLNALKGLDRRDYAKNEST</sequence>
<dbReference type="PANTHER" id="PTHR43241:SF1">
    <property type="entry name" value="FLAVIN REDUCTASE LIKE DOMAIN-CONTAINING PROTEIN"/>
    <property type="match status" value="1"/>
</dbReference>
<accession>A0A7C2URL8</accession>
<evidence type="ECO:0000259" key="2">
    <source>
        <dbReference type="SMART" id="SM00903"/>
    </source>
</evidence>
<comment type="caution">
    <text evidence="3">The sequence shown here is derived from an EMBL/GenBank/DDBJ whole genome shotgun (WGS) entry which is preliminary data.</text>
</comment>
<evidence type="ECO:0000256" key="1">
    <source>
        <dbReference type="ARBA" id="ARBA00001917"/>
    </source>
</evidence>
<dbReference type="SMART" id="SM00903">
    <property type="entry name" value="Flavin_Reduct"/>
    <property type="match status" value="1"/>
</dbReference>
<dbReference type="PANTHER" id="PTHR43241">
    <property type="entry name" value="FLAVIN REDUCTASE DOMAIN PROTEIN"/>
    <property type="match status" value="1"/>
</dbReference>
<dbReference type="Gene3D" id="2.30.110.10">
    <property type="entry name" value="Electron Transport, Fmn-binding Protein, Chain A"/>
    <property type="match status" value="1"/>
</dbReference>